<keyword evidence="3" id="KW-1185">Reference proteome</keyword>
<accession>A0ABR2ZNR4</accession>
<evidence type="ECO:0000256" key="1">
    <source>
        <dbReference type="SAM" id="MobiDB-lite"/>
    </source>
</evidence>
<gene>
    <name evidence="2" type="ORF">AAF712_010171</name>
</gene>
<organism evidence="2 3">
    <name type="scientific">Marasmius tenuissimus</name>
    <dbReference type="NCBI Taxonomy" id="585030"/>
    <lineage>
        <taxon>Eukaryota</taxon>
        <taxon>Fungi</taxon>
        <taxon>Dikarya</taxon>
        <taxon>Basidiomycota</taxon>
        <taxon>Agaricomycotina</taxon>
        <taxon>Agaricomycetes</taxon>
        <taxon>Agaricomycetidae</taxon>
        <taxon>Agaricales</taxon>
        <taxon>Marasmiineae</taxon>
        <taxon>Marasmiaceae</taxon>
        <taxon>Marasmius</taxon>
    </lineage>
</organism>
<protein>
    <submittedName>
        <fullName evidence="2">Uncharacterized protein</fullName>
    </submittedName>
</protein>
<feature type="region of interest" description="Disordered" evidence="1">
    <location>
        <begin position="106"/>
        <end position="130"/>
    </location>
</feature>
<name>A0ABR2ZNR4_9AGAR</name>
<feature type="region of interest" description="Disordered" evidence="1">
    <location>
        <begin position="181"/>
        <end position="203"/>
    </location>
</feature>
<proteinExistence type="predicted"/>
<evidence type="ECO:0000313" key="2">
    <source>
        <dbReference type="EMBL" id="KAL0062950.1"/>
    </source>
</evidence>
<comment type="caution">
    <text evidence="2">The sequence shown here is derived from an EMBL/GenBank/DDBJ whole genome shotgun (WGS) entry which is preliminary data.</text>
</comment>
<dbReference type="EMBL" id="JBBXMP010000091">
    <property type="protein sequence ID" value="KAL0062950.1"/>
    <property type="molecule type" value="Genomic_DNA"/>
</dbReference>
<dbReference type="Proteomes" id="UP001437256">
    <property type="component" value="Unassembled WGS sequence"/>
</dbReference>
<sequence length="260" mass="29270">MPKVISSVSPSKATPYSKCAPGRPTLLSQRAVNEDCLEKVLLDLRDQARLVYPERPANMPGDYLKSVLFRATGKVYGPQHPEFYDLGRICFIPRDQDERWERQEKVFEPDKANRSQDLQDLPSKQHHPNNIIPQEMLHRSQDLLDCLALRDTLRPLPRKNKTNVLSVESEVNKTTGRAFSTAASSQDTYPTHRPILDLPPLKNDSDNDYPLDGFELLPYPSSDDLPLPVSDATICGSEDTYIGNFSNGKHVEDLPDAATD</sequence>
<reference evidence="2 3" key="1">
    <citation type="submission" date="2024-05" db="EMBL/GenBank/DDBJ databases">
        <title>A draft genome resource for the thread blight pathogen Marasmius tenuissimus strain MS-2.</title>
        <authorList>
            <person name="Yulfo-Soto G.E."/>
            <person name="Baruah I.K."/>
            <person name="Amoako-Attah I."/>
            <person name="Bukari Y."/>
            <person name="Meinhardt L.W."/>
            <person name="Bailey B.A."/>
            <person name="Cohen S.P."/>
        </authorList>
    </citation>
    <scope>NUCLEOTIDE SEQUENCE [LARGE SCALE GENOMIC DNA]</scope>
    <source>
        <strain evidence="2 3">MS-2</strain>
    </source>
</reference>
<evidence type="ECO:0000313" key="3">
    <source>
        <dbReference type="Proteomes" id="UP001437256"/>
    </source>
</evidence>